<reference evidence="2" key="1">
    <citation type="submission" date="2023-07" db="EMBL/GenBank/DDBJ databases">
        <title>Identification and characterization of horizontal gene transfer across gut microbiota members of farm animals based on homology search.</title>
        <authorList>
            <person name="Schwarzerova J."/>
            <person name="Nykrynova M."/>
            <person name="Jureckova K."/>
            <person name="Cejkova D."/>
            <person name="Rychlik I."/>
        </authorList>
    </citation>
    <scope>NUCLEOTIDE SEQUENCE [LARGE SCALE GENOMIC DNA]</scope>
    <source>
        <strain evidence="2">109_WCHN</strain>
    </source>
</reference>
<name>A0ABT7VDF4_9BACE</name>
<dbReference type="Proteomes" id="UP001169458">
    <property type="component" value="Unassembled WGS sequence"/>
</dbReference>
<dbReference type="EMBL" id="JAUDEN010000004">
    <property type="protein sequence ID" value="MDM8324320.1"/>
    <property type="molecule type" value="Genomic_DNA"/>
</dbReference>
<sequence>MKPVVSDTHNIAACGLYCGACRKFLTGKCPGCKCNEKATWCKIRSCCQENKFNTCAECSHDVKECKVFSNWIGKVFAFLFNSDRAACIHYIKEHGEQAFAEEMTQRKCQTIKRRK</sequence>
<protein>
    <submittedName>
        <fullName evidence="1">DUF3795 domain-containing protein</fullName>
    </submittedName>
</protein>
<dbReference type="RefSeq" id="WP_289558476.1">
    <property type="nucleotide sequence ID" value="NZ_JAUDEN010000004.1"/>
</dbReference>
<proteinExistence type="predicted"/>
<comment type="caution">
    <text evidence="1">The sequence shown here is derived from an EMBL/GenBank/DDBJ whole genome shotgun (WGS) entry which is preliminary data.</text>
</comment>
<accession>A0ABT7VDF4</accession>
<keyword evidence="2" id="KW-1185">Reference proteome</keyword>
<evidence type="ECO:0000313" key="1">
    <source>
        <dbReference type="EMBL" id="MDM8324320.1"/>
    </source>
</evidence>
<gene>
    <name evidence="1" type="ORF">QUW60_03595</name>
</gene>
<evidence type="ECO:0000313" key="2">
    <source>
        <dbReference type="Proteomes" id="UP001169458"/>
    </source>
</evidence>
<organism evidence="1 2">
    <name type="scientific">Bacteroides gallinaceum</name>
    <dbReference type="NCBI Taxonomy" id="1462571"/>
    <lineage>
        <taxon>Bacteria</taxon>
        <taxon>Pseudomonadati</taxon>
        <taxon>Bacteroidota</taxon>
        <taxon>Bacteroidia</taxon>
        <taxon>Bacteroidales</taxon>
        <taxon>Bacteroidaceae</taxon>
        <taxon>Bacteroides</taxon>
    </lineage>
</organism>